<dbReference type="PANTHER" id="PTHR46552">
    <property type="entry name" value="NADH-UBIQUINONE OXIDOREDUCTASE CHAIN 2"/>
    <property type="match status" value="1"/>
</dbReference>
<keyword evidence="11 18" id="KW-0249">Electron transport</keyword>
<dbReference type="Pfam" id="PF00361">
    <property type="entry name" value="Proton_antipo_M"/>
    <property type="match status" value="1"/>
</dbReference>
<gene>
    <name evidence="20" type="primary">ND2</name>
</gene>
<evidence type="ECO:0000256" key="3">
    <source>
        <dbReference type="ARBA" id="ARBA00007012"/>
    </source>
</evidence>
<keyword evidence="13 18" id="KW-0520">NAD</keyword>
<keyword evidence="16 18" id="KW-0472">Membrane</keyword>
<evidence type="ECO:0000256" key="8">
    <source>
        <dbReference type="ARBA" id="ARBA00022692"/>
    </source>
</evidence>
<proteinExistence type="inferred from homology"/>
<dbReference type="InterPro" id="IPR050175">
    <property type="entry name" value="Complex_I_Subunit_2"/>
</dbReference>
<accession>A0AA51VJ10</accession>
<keyword evidence="14 18" id="KW-0830">Ubiquinone</keyword>
<evidence type="ECO:0000256" key="10">
    <source>
        <dbReference type="ARBA" id="ARBA00022967"/>
    </source>
</evidence>
<keyword evidence="8 18" id="KW-0812">Transmembrane</keyword>
<feature type="transmembrane region" description="Helical" evidence="18">
    <location>
        <begin position="299"/>
        <end position="316"/>
    </location>
</feature>
<reference evidence="20" key="1">
    <citation type="submission" date="2023-03" db="EMBL/GenBank/DDBJ databases">
        <authorList>
            <person name="Ding Y."/>
            <person name="Li Z."/>
        </authorList>
    </citation>
    <scope>NUCLEOTIDE SEQUENCE</scope>
</reference>
<comment type="similarity">
    <text evidence="3 18">Belongs to the complex I subunit 2 family.</text>
</comment>
<sequence>MPSFFLFIVLYIISFFFVLGCNDWFLLWLSLEINMISFIMLIYKRYDLYNLESCYKYFFIQSMSSAFFLSLLFFNSFKMSFLVLMLLSLKIGAGPFFFWFPSVVKGINWISGFLLMTFQKIIPLLIMSMFIGSLLWLIGIMSLLIGVFGSFNQINIKELMAYSSVHHLGWIISCMMIDNMYWFMYLFVYGMMLAGVIYVLIDEEIINLIMINKIKGKWWFLLSMMSMGGMPPLLGFFLKMVTLYYIFMLDIFYVMFLLLMSVIMFYVYIRMLYDIMMGYKYEVMWSMNIMSKNYYKKDYFSFIGILLMMMLGLLMLF</sequence>
<dbReference type="AlphaFoldDB" id="A0AA51VJ10"/>
<comment type="function">
    <text evidence="1">Core subunit of the mitochondrial membrane respiratory chain NADH dehydrogenase (Complex I) that is believed to belong to the minimal assembly required for catalysis. Complex I functions in the transfer of electrons from NADH to the respiratory chain. The immediate electron acceptor for the enzyme is believed to be ubiquinone.</text>
</comment>
<evidence type="ECO:0000256" key="11">
    <source>
        <dbReference type="ARBA" id="ARBA00022982"/>
    </source>
</evidence>
<comment type="subcellular location">
    <subcellularLocation>
        <location evidence="2 18">Mitochondrion inner membrane</location>
        <topology evidence="2 18">Multi-pass membrane protein</topology>
    </subcellularLocation>
</comment>
<feature type="transmembrane region" description="Helical" evidence="18">
    <location>
        <begin position="183"/>
        <end position="206"/>
    </location>
</feature>
<evidence type="ECO:0000256" key="7">
    <source>
        <dbReference type="ARBA" id="ARBA00022660"/>
    </source>
</evidence>
<name>A0AA51VJ10_9ARAC</name>
<keyword evidence="15 18" id="KW-0496">Mitochondrion</keyword>
<evidence type="ECO:0000256" key="16">
    <source>
        <dbReference type="ARBA" id="ARBA00023136"/>
    </source>
</evidence>
<keyword evidence="7 18" id="KW-0679">Respiratory chain</keyword>
<evidence type="ECO:0000259" key="19">
    <source>
        <dbReference type="Pfam" id="PF00361"/>
    </source>
</evidence>
<evidence type="ECO:0000256" key="15">
    <source>
        <dbReference type="ARBA" id="ARBA00023128"/>
    </source>
</evidence>
<evidence type="ECO:0000256" key="18">
    <source>
        <dbReference type="RuleBase" id="RU003403"/>
    </source>
</evidence>
<organism evidence="20">
    <name type="scientific">Cheiracanthium brevispinum</name>
    <dbReference type="NCBI Taxonomy" id="2773961"/>
    <lineage>
        <taxon>Eukaryota</taxon>
        <taxon>Metazoa</taxon>
        <taxon>Ecdysozoa</taxon>
        <taxon>Arthropoda</taxon>
        <taxon>Chelicerata</taxon>
        <taxon>Arachnida</taxon>
        <taxon>Araneae</taxon>
        <taxon>Araneomorphae</taxon>
        <taxon>Entelegynae</taxon>
        <taxon>Entelegynae incertae sedis</taxon>
        <taxon>Cheiracanthiidae</taxon>
        <taxon>Cheiracanthium</taxon>
    </lineage>
</organism>
<protein>
    <recommendedName>
        <fullName evidence="5 18">NADH-ubiquinone oxidoreductase chain 2</fullName>
        <ecNumber evidence="4 18">7.1.1.2</ecNumber>
    </recommendedName>
</protein>
<dbReference type="EMBL" id="OQ559338">
    <property type="protein sequence ID" value="WMX19906.1"/>
    <property type="molecule type" value="Genomic_DNA"/>
</dbReference>
<keyword evidence="6" id="KW-0813">Transport</keyword>
<evidence type="ECO:0000256" key="9">
    <source>
        <dbReference type="ARBA" id="ARBA00022792"/>
    </source>
</evidence>
<feature type="transmembrane region" description="Helical" evidence="18">
    <location>
        <begin position="218"/>
        <end position="238"/>
    </location>
</feature>
<evidence type="ECO:0000256" key="14">
    <source>
        <dbReference type="ARBA" id="ARBA00023075"/>
    </source>
</evidence>
<evidence type="ECO:0000256" key="1">
    <source>
        <dbReference type="ARBA" id="ARBA00003257"/>
    </source>
</evidence>
<feature type="transmembrane region" description="Helical" evidence="18">
    <location>
        <begin position="121"/>
        <end position="147"/>
    </location>
</feature>
<dbReference type="EC" id="7.1.1.2" evidence="4 18"/>
<evidence type="ECO:0000256" key="17">
    <source>
        <dbReference type="ARBA" id="ARBA00049551"/>
    </source>
</evidence>
<evidence type="ECO:0000256" key="12">
    <source>
        <dbReference type="ARBA" id="ARBA00022989"/>
    </source>
</evidence>
<dbReference type="CTD" id="4536"/>
<feature type="transmembrane region" description="Helical" evidence="18">
    <location>
        <begin position="26"/>
        <end position="43"/>
    </location>
</feature>
<dbReference type="PANTHER" id="PTHR46552:SF1">
    <property type="entry name" value="NADH-UBIQUINONE OXIDOREDUCTASE CHAIN 2"/>
    <property type="match status" value="1"/>
</dbReference>
<dbReference type="GO" id="GO:0006120">
    <property type="term" value="P:mitochondrial electron transport, NADH to ubiquinone"/>
    <property type="evidence" value="ECO:0007669"/>
    <property type="project" value="InterPro"/>
</dbReference>
<geneLocation type="mitochondrion" evidence="20"/>
<dbReference type="GO" id="GO:0005743">
    <property type="term" value="C:mitochondrial inner membrane"/>
    <property type="evidence" value="ECO:0007669"/>
    <property type="project" value="UniProtKB-SubCell"/>
</dbReference>
<dbReference type="InterPro" id="IPR003917">
    <property type="entry name" value="NADH_UbQ_OxRdtase_chain2"/>
</dbReference>
<comment type="catalytic activity">
    <reaction evidence="17 18">
        <text>a ubiquinone + NADH + 5 H(+)(in) = a ubiquinol + NAD(+) + 4 H(+)(out)</text>
        <dbReference type="Rhea" id="RHEA:29091"/>
        <dbReference type="Rhea" id="RHEA-COMP:9565"/>
        <dbReference type="Rhea" id="RHEA-COMP:9566"/>
        <dbReference type="ChEBI" id="CHEBI:15378"/>
        <dbReference type="ChEBI" id="CHEBI:16389"/>
        <dbReference type="ChEBI" id="CHEBI:17976"/>
        <dbReference type="ChEBI" id="CHEBI:57540"/>
        <dbReference type="ChEBI" id="CHEBI:57945"/>
        <dbReference type="EC" id="7.1.1.2"/>
    </reaction>
</comment>
<evidence type="ECO:0000256" key="6">
    <source>
        <dbReference type="ARBA" id="ARBA00022448"/>
    </source>
</evidence>
<keyword evidence="9 18" id="KW-0999">Mitochondrion inner membrane</keyword>
<evidence type="ECO:0000256" key="4">
    <source>
        <dbReference type="ARBA" id="ARBA00012944"/>
    </source>
</evidence>
<comment type="function">
    <text evidence="18">Core subunit of the mitochondrial membrane respiratory chain NADH dehydrogenase (Complex I) which catalyzes electron transfer from NADH through the respiratory chain, using ubiquinone as an electron acceptor. Essential for the catalytic activity and assembly of complex I.</text>
</comment>
<feature type="domain" description="NADH:quinone oxidoreductase/Mrp antiporter transmembrane" evidence="19">
    <location>
        <begin position="79"/>
        <end position="263"/>
    </location>
</feature>
<feature type="transmembrane region" description="Helical" evidence="18">
    <location>
        <begin position="244"/>
        <end position="269"/>
    </location>
</feature>
<dbReference type="GeneID" id="84886679"/>
<dbReference type="PRINTS" id="PR01436">
    <property type="entry name" value="NADHDHGNASE2"/>
</dbReference>
<feature type="transmembrane region" description="Helical" evidence="18">
    <location>
        <begin position="6"/>
        <end position="21"/>
    </location>
</feature>
<keyword evidence="10 18" id="KW-1278">Translocase</keyword>
<evidence type="ECO:0000256" key="13">
    <source>
        <dbReference type="ARBA" id="ARBA00023027"/>
    </source>
</evidence>
<dbReference type="RefSeq" id="YP_010954973.1">
    <property type="nucleotide sequence ID" value="NC_082964.1"/>
</dbReference>
<dbReference type="InterPro" id="IPR001750">
    <property type="entry name" value="ND/Mrp_TM"/>
</dbReference>
<keyword evidence="12 18" id="KW-1133">Transmembrane helix</keyword>
<evidence type="ECO:0000256" key="5">
    <source>
        <dbReference type="ARBA" id="ARBA00021008"/>
    </source>
</evidence>
<dbReference type="GO" id="GO:0008137">
    <property type="term" value="F:NADH dehydrogenase (ubiquinone) activity"/>
    <property type="evidence" value="ECO:0007669"/>
    <property type="project" value="UniProtKB-EC"/>
</dbReference>
<evidence type="ECO:0000313" key="20">
    <source>
        <dbReference type="EMBL" id="WMX19906.1"/>
    </source>
</evidence>
<evidence type="ECO:0000256" key="2">
    <source>
        <dbReference type="ARBA" id="ARBA00004448"/>
    </source>
</evidence>